<dbReference type="EMBL" id="CAJNBJ010000017">
    <property type="protein sequence ID" value="CAE6771400.1"/>
    <property type="molecule type" value="Genomic_DNA"/>
</dbReference>
<keyword evidence="1" id="KW-0812">Transmembrane</keyword>
<evidence type="ECO:0000256" key="1">
    <source>
        <dbReference type="SAM" id="Phobius"/>
    </source>
</evidence>
<protein>
    <recommendedName>
        <fullName evidence="4">DUF2946 domain-containing protein</fullName>
    </recommendedName>
</protein>
<evidence type="ECO:0000313" key="2">
    <source>
        <dbReference type="EMBL" id="CAE6771400.1"/>
    </source>
</evidence>
<feature type="transmembrane region" description="Helical" evidence="1">
    <location>
        <begin position="51"/>
        <end position="75"/>
    </location>
</feature>
<evidence type="ECO:0000313" key="3">
    <source>
        <dbReference type="Proteomes" id="UP000675880"/>
    </source>
</evidence>
<reference evidence="2 3" key="1">
    <citation type="submission" date="2021-02" db="EMBL/GenBank/DDBJ databases">
        <authorList>
            <person name="Han P."/>
        </authorList>
    </citation>
    <scope>NUCLEOTIDE SEQUENCE [LARGE SCALE GENOMIC DNA]</scope>
    <source>
        <strain evidence="2">Candidatus Nitrospira sp. ZN2</strain>
    </source>
</reference>
<sequence>MSKLVLLILVCLSVVCMVPLMGSHHLASDHLHHDASPSCSTCMGSAAMNTVGMLFTVGGLLSLIVSAAPPLTLLADQFHPPRAR</sequence>
<name>A0ABM8RTZ3_9BACT</name>
<gene>
    <name evidence="2" type="ORF">NSPZN2_40305</name>
</gene>
<dbReference type="Proteomes" id="UP000675880">
    <property type="component" value="Unassembled WGS sequence"/>
</dbReference>
<organism evidence="2 3">
    <name type="scientific">Nitrospira defluvii</name>
    <dbReference type="NCBI Taxonomy" id="330214"/>
    <lineage>
        <taxon>Bacteria</taxon>
        <taxon>Pseudomonadati</taxon>
        <taxon>Nitrospirota</taxon>
        <taxon>Nitrospiria</taxon>
        <taxon>Nitrospirales</taxon>
        <taxon>Nitrospiraceae</taxon>
        <taxon>Nitrospira</taxon>
    </lineage>
</organism>
<keyword evidence="1" id="KW-0472">Membrane</keyword>
<keyword evidence="3" id="KW-1185">Reference proteome</keyword>
<evidence type="ECO:0008006" key="4">
    <source>
        <dbReference type="Google" id="ProtNLM"/>
    </source>
</evidence>
<keyword evidence="1" id="KW-1133">Transmembrane helix</keyword>
<comment type="caution">
    <text evidence="2">The sequence shown here is derived from an EMBL/GenBank/DDBJ whole genome shotgun (WGS) entry which is preliminary data.</text>
</comment>
<accession>A0ABM8RTZ3</accession>
<proteinExistence type="predicted"/>